<dbReference type="AlphaFoldDB" id="A0A6A5G0W4"/>
<proteinExistence type="predicted"/>
<dbReference type="KEGG" id="crq:GCK72_024769"/>
<comment type="caution">
    <text evidence="2">The sequence shown here is derived from an EMBL/GenBank/DDBJ whole genome shotgun (WGS) entry which is preliminary data.</text>
</comment>
<reference evidence="2 3" key="1">
    <citation type="submission" date="2019-12" db="EMBL/GenBank/DDBJ databases">
        <title>Chromosome-level assembly of the Caenorhabditis remanei genome.</title>
        <authorList>
            <person name="Teterina A.A."/>
            <person name="Willis J.H."/>
            <person name="Phillips P.C."/>
        </authorList>
    </citation>
    <scope>NUCLEOTIDE SEQUENCE [LARGE SCALE GENOMIC DNA]</scope>
    <source>
        <strain evidence="2 3">PX506</strain>
        <tissue evidence="2">Whole organism</tissue>
    </source>
</reference>
<accession>A0A6A5G0W4</accession>
<feature type="transmembrane region" description="Helical" evidence="1">
    <location>
        <begin position="192"/>
        <end position="220"/>
    </location>
</feature>
<dbReference type="EMBL" id="WUAV01000006">
    <property type="protein sequence ID" value="KAF1748302.1"/>
    <property type="molecule type" value="Genomic_DNA"/>
</dbReference>
<keyword evidence="1" id="KW-1133">Transmembrane helix</keyword>
<evidence type="ECO:0000313" key="2">
    <source>
        <dbReference type="EMBL" id="KAF1748302.1"/>
    </source>
</evidence>
<dbReference type="GeneID" id="9823818"/>
<organism evidence="2 3">
    <name type="scientific">Caenorhabditis remanei</name>
    <name type="common">Caenorhabditis vulgaris</name>
    <dbReference type="NCBI Taxonomy" id="31234"/>
    <lineage>
        <taxon>Eukaryota</taxon>
        <taxon>Metazoa</taxon>
        <taxon>Ecdysozoa</taxon>
        <taxon>Nematoda</taxon>
        <taxon>Chromadorea</taxon>
        <taxon>Rhabditida</taxon>
        <taxon>Rhabditina</taxon>
        <taxon>Rhabditomorpha</taxon>
        <taxon>Rhabditoidea</taxon>
        <taxon>Rhabditidae</taxon>
        <taxon>Peloderinae</taxon>
        <taxon>Caenorhabditis</taxon>
    </lineage>
</organism>
<gene>
    <name evidence="2" type="ORF">GCK72_024769</name>
</gene>
<sequence>MSPVVRLKQAPSTVNLIQLRPRQRKVKQNIMEKINVDFRRYILCLSILSFTLITLFLSWGAMQLEDEKVSVFANRTYEEQPNSGTDVTCFYTNYRQGTHDPECDNILLTYLHRTLVYYGVRFDCILSSPLILISFWFFWHDSFGGKMISVAFACAFTKFLCSSTVLTCILIDDPSFMREIFEKSYFGSYESKILYSYTMIVLSTFFNITLIVTIVMATFLPDISACKYRIGASEAAGDMHRFEFKSVLSNVKEIVAKSRNTSRISVVEAFPIGDLIVKEHTSAKSNPV</sequence>
<dbReference type="RefSeq" id="XP_053579603.1">
    <property type="nucleotide sequence ID" value="XM_053736037.1"/>
</dbReference>
<feature type="transmembrane region" description="Helical" evidence="1">
    <location>
        <begin position="150"/>
        <end position="172"/>
    </location>
</feature>
<evidence type="ECO:0000256" key="1">
    <source>
        <dbReference type="SAM" id="Phobius"/>
    </source>
</evidence>
<keyword evidence="1" id="KW-0812">Transmembrane</keyword>
<dbReference type="Proteomes" id="UP000483820">
    <property type="component" value="Chromosome X"/>
</dbReference>
<feature type="transmembrane region" description="Helical" evidence="1">
    <location>
        <begin position="115"/>
        <end position="138"/>
    </location>
</feature>
<protein>
    <submittedName>
        <fullName evidence="2">Uncharacterized protein</fullName>
    </submittedName>
</protein>
<dbReference type="CTD" id="9823818"/>
<evidence type="ECO:0000313" key="3">
    <source>
        <dbReference type="Proteomes" id="UP000483820"/>
    </source>
</evidence>
<feature type="transmembrane region" description="Helical" evidence="1">
    <location>
        <begin position="41"/>
        <end position="62"/>
    </location>
</feature>
<keyword evidence="1" id="KW-0472">Membrane</keyword>
<name>A0A6A5G0W4_CAERE</name>